<reference evidence="1" key="2">
    <citation type="journal article" date="2015" name="Data Brief">
        <title>Shoot transcriptome of the giant reed, Arundo donax.</title>
        <authorList>
            <person name="Barrero R.A."/>
            <person name="Guerrero F.D."/>
            <person name="Moolhuijzen P."/>
            <person name="Goolsby J.A."/>
            <person name="Tidwell J."/>
            <person name="Bellgard S.E."/>
            <person name="Bellgard M.I."/>
        </authorList>
    </citation>
    <scope>NUCLEOTIDE SEQUENCE</scope>
    <source>
        <tissue evidence="1">Shoot tissue taken approximately 20 cm above the soil surface</tissue>
    </source>
</reference>
<evidence type="ECO:0000313" key="1">
    <source>
        <dbReference type="EMBL" id="JAE02162.1"/>
    </source>
</evidence>
<protein>
    <submittedName>
        <fullName evidence="1">Uncharacterized protein</fullName>
    </submittedName>
</protein>
<accession>A0A0A9EQ04</accession>
<sequence length="48" mass="5680">MAHVTISWRHGSSGFLSLRRPIISLAYRFRESFKKSGSPDRWRCMHET</sequence>
<reference evidence="1" key="1">
    <citation type="submission" date="2014-09" db="EMBL/GenBank/DDBJ databases">
        <authorList>
            <person name="Magalhaes I.L.F."/>
            <person name="Oliveira U."/>
            <person name="Santos F.R."/>
            <person name="Vidigal T.H.D.A."/>
            <person name="Brescovit A.D."/>
            <person name="Santos A.J."/>
        </authorList>
    </citation>
    <scope>NUCLEOTIDE SEQUENCE</scope>
    <source>
        <tissue evidence="1">Shoot tissue taken approximately 20 cm above the soil surface</tissue>
    </source>
</reference>
<dbReference type="AlphaFoldDB" id="A0A0A9EQ04"/>
<dbReference type="EMBL" id="GBRH01195734">
    <property type="protein sequence ID" value="JAE02162.1"/>
    <property type="molecule type" value="Transcribed_RNA"/>
</dbReference>
<proteinExistence type="predicted"/>
<name>A0A0A9EQ04_ARUDO</name>
<organism evidence="1">
    <name type="scientific">Arundo donax</name>
    <name type="common">Giant reed</name>
    <name type="synonym">Donax arundinaceus</name>
    <dbReference type="NCBI Taxonomy" id="35708"/>
    <lineage>
        <taxon>Eukaryota</taxon>
        <taxon>Viridiplantae</taxon>
        <taxon>Streptophyta</taxon>
        <taxon>Embryophyta</taxon>
        <taxon>Tracheophyta</taxon>
        <taxon>Spermatophyta</taxon>
        <taxon>Magnoliopsida</taxon>
        <taxon>Liliopsida</taxon>
        <taxon>Poales</taxon>
        <taxon>Poaceae</taxon>
        <taxon>PACMAD clade</taxon>
        <taxon>Arundinoideae</taxon>
        <taxon>Arundineae</taxon>
        <taxon>Arundo</taxon>
    </lineage>
</organism>